<name>A0A7V8FR76_9BURK</name>
<dbReference type="PANTHER" id="PTHR35010">
    <property type="entry name" value="BLL4672 PROTEIN-RELATED"/>
    <property type="match status" value="1"/>
</dbReference>
<dbReference type="Pfam" id="PF13560">
    <property type="entry name" value="HTH_31"/>
    <property type="match status" value="1"/>
</dbReference>
<evidence type="ECO:0000313" key="2">
    <source>
        <dbReference type="EMBL" id="KAF1023071.1"/>
    </source>
</evidence>
<gene>
    <name evidence="2" type="ORF">GAK30_00761</name>
</gene>
<organism evidence="2 3">
    <name type="scientific">Paracidovorax wautersii</name>
    <dbReference type="NCBI Taxonomy" id="1177982"/>
    <lineage>
        <taxon>Bacteria</taxon>
        <taxon>Pseudomonadati</taxon>
        <taxon>Pseudomonadota</taxon>
        <taxon>Betaproteobacteria</taxon>
        <taxon>Burkholderiales</taxon>
        <taxon>Comamonadaceae</taxon>
        <taxon>Paracidovorax</taxon>
    </lineage>
</organism>
<dbReference type="SMART" id="SM00530">
    <property type="entry name" value="HTH_XRE"/>
    <property type="match status" value="1"/>
</dbReference>
<dbReference type="InterPro" id="IPR041413">
    <property type="entry name" value="MLTR_LBD"/>
</dbReference>
<dbReference type="InterPro" id="IPR001387">
    <property type="entry name" value="Cro/C1-type_HTH"/>
</dbReference>
<dbReference type="SUPFAM" id="SSF47413">
    <property type="entry name" value="lambda repressor-like DNA-binding domains"/>
    <property type="match status" value="1"/>
</dbReference>
<dbReference type="Gene3D" id="1.10.260.40">
    <property type="entry name" value="lambda repressor-like DNA-binding domains"/>
    <property type="match status" value="1"/>
</dbReference>
<protein>
    <recommendedName>
        <fullName evidence="1">HTH cro/C1-type domain-containing protein</fullName>
    </recommendedName>
</protein>
<reference evidence="3" key="1">
    <citation type="journal article" date="2020" name="MBio">
        <title>Horizontal gene transfer to a defensive symbiont with a reduced genome amongst a multipartite beetle microbiome.</title>
        <authorList>
            <person name="Waterworth S.C."/>
            <person name="Florez L.V."/>
            <person name="Rees E.R."/>
            <person name="Hertweck C."/>
            <person name="Kaltenpoth M."/>
            <person name="Kwan J.C."/>
        </authorList>
    </citation>
    <scope>NUCLEOTIDE SEQUENCE [LARGE SCALE GENOMIC DNA]</scope>
</reference>
<dbReference type="InterPro" id="IPR010982">
    <property type="entry name" value="Lambda_DNA-bd_dom_sf"/>
</dbReference>
<evidence type="ECO:0000259" key="1">
    <source>
        <dbReference type="SMART" id="SM00530"/>
    </source>
</evidence>
<dbReference type="CDD" id="cd00093">
    <property type="entry name" value="HTH_XRE"/>
    <property type="match status" value="1"/>
</dbReference>
<dbReference type="GO" id="GO:0003677">
    <property type="term" value="F:DNA binding"/>
    <property type="evidence" value="ECO:0007669"/>
    <property type="project" value="InterPro"/>
</dbReference>
<dbReference type="EMBL" id="WNDQ01000007">
    <property type="protein sequence ID" value="KAF1023071.1"/>
    <property type="molecule type" value="Genomic_DNA"/>
</dbReference>
<dbReference type="AlphaFoldDB" id="A0A7V8FR76"/>
<dbReference type="PANTHER" id="PTHR35010:SF2">
    <property type="entry name" value="BLL4672 PROTEIN"/>
    <property type="match status" value="1"/>
</dbReference>
<comment type="caution">
    <text evidence="2">The sequence shown here is derived from an EMBL/GenBank/DDBJ whole genome shotgun (WGS) entry which is preliminary data.</text>
</comment>
<sequence length="300" mass="33635">MNAPLTPALLAAAPDERDAAPHRKELGLFLRARRESLDPQRLGLPRAGRRRTPGLRREEVALLADVGVTWYTWLEQGRDIQASPRALGAIAQALQCNPTETHHLFRLAGLTAPASATLAPLCERPSAAVAALLRQLDPYPALMQNARMDIADFNPAFCRLVNIDLNQVDPGDRNCAYLTLTHPQWRASVADWPGMVRHIVAHFRAAMAERMDDPAWQHMLERLLAVSEEFRELWPRYEVAGVANHVKVFQRPREGQLRLHQINWWSAPRNGDRLIVYMPADEAAEAALRRMAAQDGLVAV</sequence>
<accession>A0A7V8FR76</accession>
<dbReference type="Proteomes" id="UP000461670">
    <property type="component" value="Unassembled WGS sequence"/>
</dbReference>
<proteinExistence type="predicted"/>
<dbReference type="Gene3D" id="3.30.450.180">
    <property type="match status" value="1"/>
</dbReference>
<feature type="domain" description="HTH cro/C1-type" evidence="1">
    <location>
        <begin position="29"/>
        <end position="101"/>
    </location>
</feature>
<dbReference type="Pfam" id="PF17765">
    <property type="entry name" value="MLTR_LBD"/>
    <property type="match status" value="1"/>
</dbReference>
<evidence type="ECO:0000313" key="3">
    <source>
        <dbReference type="Proteomes" id="UP000461670"/>
    </source>
</evidence>